<dbReference type="GO" id="GO:0016627">
    <property type="term" value="F:oxidoreductase activity, acting on the CH-CH group of donors"/>
    <property type="evidence" value="ECO:0007669"/>
    <property type="project" value="InterPro"/>
</dbReference>
<evidence type="ECO:0000256" key="3">
    <source>
        <dbReference type="ARBA" id="ARBA00023002"/>
    </source>
</evidence>
<keyword evidence="7" id="KW-1185">Reference proteome</keyword>
<evidence type="ECO:0008006" key="8">
    <source>
        <dbReference type="Google" id="ProtNLM"/>
    </source>
</evidence>
<evidence type="ECO:0000256" key="1">
    <source>
        <dbReference type="ARBA" id="ARBA00022630"/>
    </source>
</evidence>
<evidence type="ECO:0000256" key="2">
    <source>
        <dbReference type="ARBA" id="ARBA00022643"/>
    </source>
</evidence>
<dbReference type="AlphaFoldDB" id="A0AAV5A8Q1"/>
<dbReference type="SUPFAM" id="SSF51412">
    <property type="entry name" value="Inosine monophosphate dehydrogenase (IMPDH)"/>
    <property type="match status" value="1"/>
</dbReference>
<dbReference type="PROSITE" id="PS00912">
    <property type="entry name" value="DHODEHASE_2"/>
    <property type="match status" value="1"/>
</dbReference>
<dbReference type="InterPro" id="IPR013785">
    <property type="entry name" value="Aldolase_TIM"/>
</dbReference>
<evidence type="ECO:0000313" key="7">
    <source>
        <dbReference type="Proteomes" id="UP001050691"/>
    </source>
</evidence>
<gene>
    <name evidence="6" type="ORF">Clacol_005223</name>
</gene>
<dbReference type="PANTHER" id="PTHR32332:SF31">
    <property type="entry name" value="2-NITROPROPANE DIOXYGENASE FAMILY, PUTATIVE (AFU_ORTHOLOGUE AFUA_2G09850)-RELATED"/>
    <property type="match status" value="1"/>
</dbReference>
<dbReference type="Gene3D" id="3.90.640.10">
    <property type="entry name" value="Actin, Chain A, domain 4"/>
    <property type="match status" value="1"/>
</dbReference>
<keyword evidence="2" id="KW-0288">FMN</keyword>
<keyword evidence="1" id="KW-0285">Flavoprotein</keyword>
<organism evidence="6 7">
    <name type="scientific">Clathrus columnatus</name>
    <dbReference type="NCBI Taxonomy" id="1419009"/>
    <lineage>
        <taxon>Eukaryota</taxon>
        <taxon>Fungi</taxon>
        <taxon>Dikarya</taxon>
        <taxon>Basidiomycota</taxon>
        <taxon>Agaricomycotina</taxon>
        <taxon>Agaricomycetes</taxon>
        <taxon>Phallomycetidae</taxon>
        <taxon>Phallales</taxon>
        <taxon>Clathraceae</taxon>
        <taxon>Clathrus</taxon>
    </lineage>
</organism>
<dbReference type="InterPro" id="IPR001295">
    <property type="entry name" value="Dihydroorotate_DH_CS"/>
</dbReference>
<dbReference type="Proteomes" id="UP001050691">
    <property type="component" value="Unassembled WGS sequence"/>
</dbReference>
<comment type="caution">
    <text evidence="6">The sequence shown here is derived from an EMBL/GenBank/DDBJ whole genome shotgun (WGS) entry which is preliminary data.</text>
</comment>
<feature type="compositionally biased region" description="Low complexity" evidence="5">
    <location>
        <begin position="417"/>
        <end position="428"/>
    </location>
</feature>
<dbReference type="Gene3D" id="3.30.420.40">
    <property type="match status" value="3"/>
</dbReference>
<dbReference type="InterPro" id="IPR004136">
    <property type="entry name" value="NMO"/>
</dbReference>
<keyword evidence="3" id="KW-0560">Oxidoreductase</keyword>
<dbReference type="Gene3D" id="3.20.20.70">
    <property type="entry name" value="Aldolase class I"/>
    <property type="match status" value="1"/>
</dbReference>
<feature type="compositionally biased region" description="Low complexity" evidence="5">
    <location>
        <begin position="901"/>
        <end position="911"/>
    </location>
</feature>
<dbReference type="GO" id="GO:0018580">
    <property type="term" value="F:nitronate monooxygenase activity"/>
    <property type="evidence" value="ECO:0007669"/>
    <property type="project" value="InterPro"/>
</dbReference>
<sequence>MQPVQTRLTKLLGISSPIVVPPMAGASGGELAGQVALGGGYGFIASGYGDMASFTRELEEVQSLLTLKLPTNTAKDGASRLPIGTGYLAWLLDKGGNNVEPLRIGLEKRVQSIWLSFGPNLGEWVEYIRQYDRKRPDGHKTLIWILVNSLEEALKATNDWKPDVLVVQGSEAGGHGHSEALPLISLLALIKDAVPDGPPLVAAGGIVNGAQVAGLLAMGADGAAMGTRFLATPESTYSKNQKKAVVEATNTVRTTVFDTMRGTTGWPDKIDGRAIPNKTLDEETEGIIDIEERKRRYEEGLKNDDATRRVVWSGSSVGLVKEVKGAKQGGSNYLKTEEQTLWGRNKAARAKENNAPIEGRRGSNVIVIHPGSRFLRIGRASDVFPIAVPSVIARRQKNSVPEPVHVSAIARRKSKDTNTNHSNSESNNMDVDDSPPVEENSDSFNPVDPKISPIATALKERMVFYKLNIVSRAMETCISFNTQVQPEIIQDHNDPYRVAWIDGTPGSELYFGEKALRMAEPHKLGYSVRWPFHGGRFNFKDYHQVGPQALLRDIELMWIHVLREMLKIKPESFKDFSVVLLVPDLFERSYVRELVNLLLIQMGFKQVCVQQESLSATFGAGISNACVVDVGAAKTSIAIVDEGLVLPETRMCLNVGGDDITEYLFALLQHIQFPYREAVLSHAYDWKLLEDLKCKICTLNEADAAMNIYDFVIRRPRKPTQKFTFRAYSEIILAPMCLFEPRVIEFDSKLIYTRSLWDRDVGDEIVEQANDQITQAMIISTGHLIPSPMAPAPPQVPMITPTFSVIESTTLDSGDYSRPVFSVAPQTVHTDGAEGLPASQVTTFPGQSQEAKFISLDASHFDLNNNNNNNNPIDSVAENVTPEAGNAPPSIHNEEEPNPPDQQEQQQQQQPAVSRETQDVNATAAPFTPPTGVLYPGGFGIDVAFEAGKLPLDVAIFNCARAVGGGDDKICKYLQAVLVVGGTALINGMGHALESRLQAIASPFIQNMEKVQIIPPPRDVDPRVLCWKGGAVLGKMDAVADLWVSRIEWDALGMRALKERSFFL</sequence>
<dbReference type="CDD" id="cd04730">
    <property type="entry name" value="NPD_like"/>
    <property type="match status" value="1"/>
</dbReference>
<proteinExistence type="inferred from homology"/>
<dbReference type="InterPro" id="IPR004000">
    <property type="entry name" value="Actin"/>
</dbReference>
<dbReference type="SMART" id="SM00268">
    <property type="entry name" value="ACTIN"/>
    <property type="match status" value="1"/>
</dbReference>
<accession>A0AAV5A8Q1</accession>
<dbReference type="CDD" id="cd10206">
    <property type="entry name" value="ASKHA_NBD_Arp8-like"/>
    <property type="match status" value="1"/>
</dbReference>
<dbReference type="SUPFAM" id="SSF53067">
    <property type="entry name" value="Actin-like ATPase domain"/>
    <property type="match status" value="2"/>
</dbReference>
<dbReference type="PANTHER" id="PTHR32332">
    <property type="entry name" value="2-NITROPROPANE DIOXYGENASE"/>
    <property type="match status" value="1"/>
</dbReference>
<dbReference type="Pfam" id="PF00022">
    <property type="entry name" value="Actin"/>
    <property type="match status" value="2"/>
</dbReference>
<name>A0AAV5A8Q1_9AGAM</name>
<feature type="region of interest" description="Disordered" evidence="5">
    <location>
        <begin position="865"/>
        <end position="928"/>
    </location>
</feature>
<evidence type="ECO:0000313" key="6">
    <source>
        <dbReference type="EMBL" id="GJJ10994.1"/>
    </source>
</evidence>
<evidence type="ECO:0000256" key="5">
    <source>
        <dbReference type="SAM" id="MobiDB-lite"/>
    </source>
</evidence>
<feature type="compositionally biased region" description="Acidic residues" evidence="5">
    <location>
        <begin position="430"/>
        <end position="441"/>
    </location>
</feature>
<evidence type="ECO:0000256" key="4">
    <source>
        <dbReference type="RuleBase" id="RU000487"/>
    </source>
</evidence>
<dbReference type="GO" id="GO:0006207">
    <property type="term" value="P:'de novo' pyrimidine nucleobase biosynthetic process"/>
    <property type="evidence" value="ECO:0007669"/>
    <property type="project" value="InterPro"/>
</dbReference>
<comment type="similarity">
    <text evidence="4">Belongs to the actin family.</text>
</comment>
<dbReference type="EMBL" id="BPWL01000006">
    <property type="protein sequence ID" value="GJJ10994.1"/>
    <property type="molecule type" value="Genomic_DNA"/>
</dbReference>
<dbReference type="Pfam" id="PF03060">
    <property type="entry name" value="NMO"/>
    <property type="match status" value="1"/>
</dbReference>
<reference evidence="6" key="1">
    <citation type="submission" date="2021-10" db="EMBL/GenBank/DDBJ databases">
        <title>De novo Genome Assembly of Clathrus columnatus (Basidiomycota, Fungi) Using Illumina and Nanopore Sequence Data.</title>
        <authorList>
            <person name="Ogiso-Tanaka E."/>
            <person name="Itagaki H."/>
            <person name="Hosoya T."/>
            <person name="Hosaka K."/>
        </authorList>
    </citation>
    <scope>NUCLEOTIDE SEQUENCE</scope>
    <source>
        <strain evidence="6">MO-923</strain>
    </source>
</reference>
<feature type="region of interest" description="Disordered" evidence="5">
    <location>
        <begin position="397"/>
        <end position="448"/>
    </location>
</feature>
<dbReference type="InterPro" id="IPR043129">
    <property type="entry name" value="ATPase_NBD"/>
</dbReference>
<protein>
    <recommendedName>
        <fullName evidence="8">Actin-related protein 8</fullName>
    </recommendedName>
</protein>